<organism evidence="1 2">
    <name type="scientific">Glomus cerebriforme</name>
    <dbReference type="NCBI Taxonomy" id="658196"/>
    <lineage>
        <taxon>Eukaryota</taxon>
        <taxon>Fungi</taxon>
        <taxon>Fungi incertae sedis</taxon>
        <taxon>Mucoromycota</taxon>
        <taxon>Glomeromycotina</taxon>
        <taxon>Glomeromycetes</taxon>
        <taxon>Glomerales</taxon>
        <taxon>Glomeraceae</taxon>
        <taxon>Glomus</taxon>
    </lineage>
</organism>
<reference evidence="1 2" key="1">
    <citation type="submission" date="2018-06" db="EMBL/GenBank/DDBJ databases">
        <title>Comparative genomics reveals the genomic features of Rhizophagus irregularis, R. cerebriforme, R. diaphanum and Gigaspora rosea, and their symbiotic lifestyle signature.</title>
        <authorList>
            <person name="Morin E."/>
            <person name="San Clemente H."/>
            <person name="Chen E.C.H."/>
            <person name="De La Providencia I."/>
            <person name="Hainaut M."/>
            <person name="Kuo A."/>
            <person name="Kohler A."/>
            <person name="Murat C."/>
            <person name="Tang N."/>
            <person name="Roy S."/>
            <person name="Loubradou J."/>
            <person name="Henrissat B."/>
            <person name="Grigoriev I.V."/>
            <person name="Corradi N."/>
            <person name="Roux C."/>
            <person name="Martin F.M."/>
        </authorList>
    </citation>
    <scope>NUCLEOTIDE SEQUENCE [LARGE SCALE GENOMIC DNA]</scope>
    <source>
        <strain evidence="1 2">DAOM 227022</strain>
    </source>
</reference>
<sequence length="106" mass="12525">MIYKEILQYLPNITQDNLQLQIYRTKNFLMLFEKKGLGLIELNYMNDQVHVILKTITNDNDQSYVTLAEITSLVTSQASRTNSTYNYSYFYNKILDQYPKNLVVKI</sequence>
<gene>
    <name evidence="1" type="ORF">C1645_842650</name>
</gene>
<dbReference type="OrthoDB" id="10362042at2759"/>
<dbReference type="EMBL" id="QKYT01002385">
    <property type="protein sequence ID" value="RIA78678.1"/>
    <property type="molecule type" value="Genomic_DNA"/>
</dbReference>
<proteinExistence type="predicted"/>
<comment type="caution">
    <text evidence="1">The sequence shown here is derived from an EMBL/GenBank/DDBJ whole genome shotgun (WGS) entry which is preliminary data.</text>
</comment>
<evidence type="ECO:0000313" key="2">
    <source>
        <dbReference type="Proteomes" id="UP000265703"/>
    </source>
</evidence>
<dbReference type="Proteomes" id="UP000265703">
    <property type="component" value="Unassembled WGS sequence"/>
</dbReference>
<protein>
    <submittedName>
        <fullName evidence="1">Uncharacterized protein</fullName>
    </submittedName>
</protein>
<dbReference type="AlphaFoldDB" id="A0A397RYA1"/>
<keyword evidence="2" id="KW-1185">Reference proteome</keyword>
<evidence type="ECO:0000313" key="1">
    <source>
        <dbReference type="EMBL" id="RIA78678.1"/>
    </source>
</evidence>
<accession>A0A397RYA1</accession>
<name>A0A397RYA1_9GLOM</name>